<dbReference type="SUPFAM" id="SSF143011">
    <property type="entry name" value="RelE-like"/>
    <property type="match status" value="1"/>
</dbReference>
<organism evidence="2">
    <name type="scientific">bioreactor metagenome</name>
    <dbReference type="NCBI Taxonomy" id="1076179"/>
    <lineage>
        <taxon>unclassified sequences</taxon>
        <taxon>metagenomes</taxon>
        <taxon>ecological metagenomes</taxon>
    </lineage>
</organism>
<evidence type="ECO:0000313" key="2">
    <source>
        <dbReference type="EMBL" id="MPM41411.1"/>
    </source>
</evidence>
<dbReference type="InterPro" id="IPR007712">
    <property type="entry name" value="RelE/ParE_toxin"/>
</dbReference>
<reference evidence="2" key="1">
    <citation type="submission" date="2019-08" db="EMBL/GenBank/DDBJ databases">
        <authorList>
            <person name="Kucharzyk K."/>
            <person name="Murdoch R.W."/>
            <person name="Higgins S."/>
            <person name="Loffler F."/>
        </authorList>
    </citation>
    <scope>NUCLEOTIDE SEQUENCE</scope>
</reference>
<name>A0A644ZNL0_9ZZZZ</name>
<accession>A0A644ZNL0</accession>
<sequence length="89" mass="10245">MSPTYSVSIKKDAVKAIAAFDRTYQRRIAEVLRTLASDPRPRGCAPLKGIPDTWRVRVGDIRIVYEINDSVLLVHVIRIAHRRDVYREL</sequence>
<comment type="caution">
    <text evidence="2">The sequence shown here is derived from an EMBL/GenBank/DDBJ whole genome shotgun (WGS) entry which is preliminary data.</text>
</comment>
<evidence type="ECO:0008006" key="3">
    <source>
        <dbReference type="Google" id="ProtNLM"/>
    </source>
</evidence>
<dbReference type="EMBL" id="VSSQ01009362">
    <property type="protein sequence ID" value="MPM41411.1"/>
    <property type="molecule type" value="Genomic_DNA"/>
</dbReference>
<gene>
    <name evidence="2" type="ORF">SDC9_88066</name>
</gene>
<dbReference type="InterPro" id="IPR035093">
    <property type="entry name" value="RelE/ParE_toxin_dom_sf"/>
</dbReference>
<dbReference type="PANTHER" id="PTHR35601:SF1">
    <property type="entry name" value="TOXIN RELE"/>
    <property type="match status" value="1"/>
</dbReference>
<protein>
    <recommendedName>
        <fullName evidence="3">Toxin RelG</fullName>
    </recommendedName>
</protein>
<dbReference type="Gene3D" id="3.30.2310.20">
    <property type="entry name" value="RelE-like"/>
    <property type="match status" value="1"/>
</dbReference>
<dbReference type="AlphaFoldDB" id="A0A644ZNL0"/>
<dbReference type="PANTHER" id="PTHR35601">
    <property type="entry name" value="TOXIN RELE"/>
    <property type="match status" value="1"/>
</dbReference>
<evidence type="ECO:0000256" key="1">
    <source>
        <dbReference type="ARBA" id="ARBA00022649"/>
    </source>
</evidence>
<proteinExistence type="predicted"/>
<dbReference type="Pfam" id="PF05016">
    <property type="entry name" value="ParE_toxin"/>
    <property type="match status" value="1"/>
</dbReference>
<keyword evidence="1" id="KW-1277">Toxin-antitoxin system</keyword>